<dbReference type="GO" id="GO:0070967">
    <property type="term" value="F:coenzyme F420 binding"/>
    <property type="evidence" value="ECO:0007669"/>
    <property type="project" value="InterPro"/>
</dbReference>
<dbReference type="OrthoDB" id="8635at2157"/>
<dbReference type="GO" id="GO:0050661">
    <property type="term" value="F:NADP binding"/>
    <property type="evidence" value="ECO:0007669"/>
    <property type="project" value="InterPro"/>
</dbReference>
<dbReference type="GO" id="GO:0005886">
    <property type="term" value="C:plasma membrane"/>
    <property type="evidence" value="ECO:0007669"/>
    <property type="project" value="TreeGrafter"/>
</dbReference>
<dbReference type="NCBIfam" id="TIGR01915">
    <property type="entry name" value="npdG"/>
    <property type="match status" value="1"/>
</dbReference>
<dbReference type="Gene3D" id="3.40.50.720">
    <property type="entry name" value="NAD(P)-binding Rossmann-like Domain"/>
    <property type="match status" value="1"/>
</dbReference>
<dbReference type="GO" id="GO:0008823">
    <property type="term" value="F:cupric reductase (NADH) activity"/>
    <property type="evidence" value="ECO:0007669"/>
    <property type="project" value="TreeGrafter"/>
</dbReference>
<dbReference type="PANTHER" id="PTHR14239:SF0">
    <property type="entry name" value="F420-DEPENDENT NADP REDUCTASE"/>
    <property type="match status" value="1"/>
</dbReference>
<dbReference type="GO" id="GO:0102261">
    <property type="term" value="F:8-hydroxy-5-deazaflavin:NADPH oxidoreductase activity"/>
    <property type="evidence" value="ECO:0007669"/>
    <property type="project" value="UniProtKB-EC"/>
</dbReference>
<evidence type="ECO:0000313" key="5">
    <source>
        <dbReference type="Proteomes" id="UP000069850"/>
    </source>
</evidence>
<dbReference type="GO" id="GO:0052851">
    <property type="term" value="F:ferric-chelate reductase (NADPH) activity"/>
    <property type="evidence" value="ECO:0007669"/>
    <property type="project" value="TreeGrafter"/>
</dbReference>
<dbReference type="InterPro" id="IPR010185">
    <property type="entry name" value="NpdG"/>
</dbReference>
<dbReference type="GO" id="GO:0006740">
    <property type="term" value="P:NADPH regeneration"/>
    <property type="evidence" value="ECO:0007669"/>
    <property type="project" value="InterPro"/>
</dbReference>
<dbReference type="InterPro" id="IPR028939">
    <property type="entry name" value="P5C_Rdtase_cat_N"/>
</dbReference>
<dbReference type="EMBL" id="LT158599">
    <property type="protein sequence ID" value="CVK33722.1"/>
    <property type="molecule type" value="Genomic_DNA"/>
</dbReference>
<dbReference type="Pfam" id="PF03807">
    <property type="entry name" value="F420_oxidored"/>
    <property type="match status" value="1"/>
</dbReference>
<feature type="domain" description="Pyrroline-5-carboxylate reductase catalytic N-terminal" evidence="2">
    <location>
        <begin position="2"/>
        <end position="101"/>
    </location>
</feature>
<dbReference type="PANTHER" id="PTHR14239">
    <property type="entry name" value="DUDULIN-RELATED"/>
    <property type="match status" value="1"/>
</dbReference>
<organism evidence="3 5">
    <name type="scientific">Methanoculleus bourgensis</name>
    <dbReference type="NCBI Taxonomy" id="83986"/>
    <lineage>
        <taxon>Archaea</taxon>
        <taxon>Methanobacteriati</taxon>
        <taxon>Methanobacteriota</taxon>
        <taxon>Stenosarchaea group</taxon>
        <taxon>Methanomicrobia</taxon>
        <taxon>Methanomicrobiales</taxon>
        <taxon>Methanomicrobiaceae</taxon>
        <taxon>Methanoculleus</taxon>
    </lineage>
</organism>
<evidence type="ECO:0000313" key="4">
    <source>
        <dbReference type="EMBL" id="NQS77896.1"/>
    </source>
</evidence>
<dbReference type="EMBL" id="JABMJE010000038">
    <property type="protein sequence ID" value="NQS77896.1"/>
    <property type="molecule type" value="Genomic_DNA"/>
</dbReference>
<dbReference type="SUPFAM" id="SSF51735">
    <property type="entry name" value="NAD(P)-binding Rossmann-fold domains"/>
    <property type="match status" value="1"/>
</dbReference>
<dbReference type="EC" id="1.5.1.40" evidence="3"/>
<dbReference type="KEGG" id="mema:MMAB1_2509"/>
<reference evidence="3 5" key="1">
    <citation type="submission" date="2016-01" db="EMBL/GenBank/DDBJ databases">
        <authorList>
            <person name="Manzoor S."/>
        </authorList>
    </citation>
    <scope>NUCLEOTIDE SEQUENCE [LARGE SCALE GENOMIC DNA]</scope>
    <source>
        <strain evidence="3">Methanoculleus sp MAB1</strain>
    </source>
</reference>
<reference evidence="4" key="2">
    <citation type="submission" date="2020-05" db="EMBL/GenBank/DDBJ databases">
        <title>The first insight into the ecology of ammonia-tolerant syntrophic propionate oxidizing bacteria.</title>
        <authorList>
            <person name="Singh A."/>
            <person name="Schnurer A."/>
            <person name="Westerholm M."/>
        </authorList>
    </citation>
    <scope>NUCLEOTIDE SEQUENCE</scope>
    <source>
        <strain evidence="4">MAG54</strain>
    </source>
</reference>
<dbReference type="Proteomes" id="UP000737555">
    <property type="component" value="Unassembled WGS sequence"/>
</dbReference>
<evidence type="ECO:0000259" key="2">
    <source>
        <dbReference type="Pfam" id="PF03807"/>
    </source>
</evidence>
<evidence type="ECO:0000313" key="3">
    <source>
        <dbReference type="EMBL" id="CVK33722.1"/>
    </source>
</evidence>
<sequence length="216" mass="23158">MKIGIVGGTGDIGEGMALRLSPKYDVIVGSREEAKAIATCDACRETLHGQGLECSLLGVTNQRAVDEGDIVVLAIPFRHVAPTLKTLTGFEDKIVVSPVNPIERTTHFYYAPPPEGSAAMMIKGMLPASATVCAAFNNVAANKWKMLDEELDYSVAVCCDDEGVKQKVMDLVNTVSSLRAYDAGPLAVASIVESVTPLLLNIARFNRMRDVGIKFV</sequence>
<dbReference type="InterPro" id="IPR051267">
    <property type="entry name" value="STEAP_metalloreductase"/>
</dbReference>
<dbReference type="AlphaFoldDB" id="A0A0X3BNG2"/>
<proteinExistence type="predicted"/>
<dbReference type="GO" id="GO:0015677">
    <property type="term" value="P:copper ion import"/>
    <property type="evidence" value="ECO:0007669"/>
    <property type="project" value="TreeGrafter"/>
</dbReference>
<dbReference type="RefSeq" id="WP_062264873.1">
    <property type="nucleotide sequence ID" value="NZ_JAHAVR010000009.1"/>
</dbReference>
<gene>
    <name evidence="4" type="primary">npdG</name>
    <name evidence="4" type="ORF">HQQ74_04145</name>
    <name evidence="3" type="ORF">MMAB1_2509</name>
</gene>
<dbReference type="Proteomes" id="UP000069850">
    <property type="component" value="Chromosome 1"/>
</dbReference>
<accession>A0A0X3BNG2</accession>
<protein>
    <submittedName>
        <fullName evidence="3">8-hydroxy-5-deazaflavin:NADPH oxidoreductase</fullName>
        <ecNumber evidence="3">1.5.1.40</ecNumber>
    </submittedName>
    <submittedName>
        <fullName evidence="4">NADPH-dependent F420 reductase</fullName>
    </submittedName>
</protein>
<dbReference type="GeneID" id="27138146"/>
<name>A0A0X3BNG2_9EURY</name>
<dbReference type="GO" id="GO:0016651">
    <property type="term" value="F:oxidoreductase activity, acting on NAD(P)H"/>
    <property type="evidence" value="ECO:0007669"/>
    <property type="project" value="InterPro"/>
</dbReference>
<evidence type="ECO:0000256" key="1">
    <source>
        <dbReference type="ARBA" id="ARBA00023002"/>
    </source>
</evidence>
<dbReference type="InterPro" id="IPR036291">
    <property type="entry name" value="NAD(P)-bd_dom_sf"/>
</dbReference>
<keyword evidence="1 3" id="KW-0560">Oxidoreductase</keyword>